<evidence type="ECO:0000259" key="2">
    <source>
        <dbReference type="Pfam" id="PF01636"/>
    </source>
</evidence>
<dbReference type="Gene3D" id="3.90.1200.10">
    <property type="match status" value="1"/>
</dbReference>
<dbReference type="Proteomes" id="UP001183629">
    <property type="component" value="Unassembled WGS sequence"/>
</dbReference>
<proteinExistence type="predicted"/>
<feature type="domain" description="Aminoglycoside phosphotransferase" evidence="2">
    <location>
        <begin position="29"/>
        <end position="223"/>
    </location>
</feature>
<accession>A0AAE4CYR4</accession>
<organism evidence="3 4">
    <name type="scientific">Catenuloplanes niger</name>
    <dbReference type="NCBI Taxonomy" id="587534"/>
    <lineage>
        <taxon>Bacteria</taxon>
        <taxon>Bacillati</taxon>
        <taxon>Actinomycetota</taxon>
        <taxon>Actinomycetes</taxon>
        <taxon>Micromonosporales</taxon>
        <taxon>Micromonosporaceae</taxon>
        <taxon>Catenuloplanes</taxon>
    </lineage>
</organism>
<comment type="caution">
    <text evidence="3">The sequence shown here is derived from an EMBL/GenBank/DDBJ whole genome shotgun (WGS) entry which is preliminary data.</text>
</comment>
<evidence type="ECO:0000313" key="3">
    <source>
        <dbReference type="EMBL" id="MDR7327883.1"/>
    </source>
</evidence>
<dbReference type="AlphaFoldDB" id="A0AAE4CYR4"/>
<evidence type="ECO:0000256" key="1">
    <source>
        <dbReference type="SAM" id="MobiDB-lite"/>
    </source>
</evidence>
<keyword evidence="3" id="KW-0418">Kinase</keyword>
<dbReference type="RefSeq" id="WP_310428602.1">
    <property type="nucleotide sequence ID" value="NZ_JAVDYC010000001.1"/>
</dbReference>
<dbReference type="SUPFAM" id="SSF56112">
    <property type="entry name" value="Protein kinase-like (PK-like)"/>
    <property type="match status" value="1"/>
</dbReference>
<keyword evidence="4" id="KW-1185">Reference proteome</keyword>
<dbReference type="GO" id="GO:0016301">
    <property type="term" value="F:kinase activity"/>
    <property type="evidence" value="ECO:0007669"/>
    <property type="project" value="UniProtKB-KW"/>
</dbReference>
<gene>
    <name evidence="3" type="ORF">J2S44_008133</name>
</gene>
<sequence>MVDPEVGARWRITPGPPLGGRPRGTWAATRDGVPLVVKFFDDGAFPDWRYPVRVADALRALGWPTPELADDPIDVPGGAWALFHRLPGRPPDAGPAEQRARGRLLAELHASAAATGITGQRGGFADPAAVVADRALDDWLRVHERTDPDGARTMWRCLEATRAWFAAHPAPDAPRSVIHGDFAPWNLLYDDGRLTAVLDFEGTHHTVQVADFALSWRGYQDEVLRGYDEVRPLSETEWQLIRPAYRAWLFIDARAELAALRSGRAGALTDLSWPLAHLRKRSPLLDRRAGPDEP</sequence>
<reference evidence="3 4" key="1">
    <citation type="submission" date="2023-07" db="EMBL/GenBank/DDBJ databases">
        <title>Sequencing the genomes of 1000 actinobacteria strains.</title>
        <authorList>
            <person name="Klenk H.-P."/>
        </authorList>
    </citation>
    <scope>NUCLEOTIDE SEQUENCE [LARGE SCALE GENOMIC DNA]</scope>
    <source>
        <strain evidence="3 4">DSM 44711</strain>
    </source>
</reference>
<evidence type="ECO:0000313" key="4">
    <source>
        <dbReference type="Proteomes" id="UP001183629"/>
    </source>
</evidence>
<protein>
    <submittedName>
        <fullName evidence="3">Ser/Thr protein kinase RdoA (MazF antagonist)</fullName>
    </submittedName>
</protein>
<feature type="region of interest" description="Disordered" evidence="1">
    <location>
        <begin position="1"/>
        <end position="25"/>
    </location>
</feature>
<keyword evidence="3" id="KW-0808">Transferase</keyword>
<dbReference type="InterPro" id="IPR002575">
    <property type="entry name" value="Aminoglycoside_PTrfase"/>
</dbReference>
<dbReference type="EMBL" id="JAVDYC010000001">
    <property type="protein sequence ID" value="MDR7327883.1"/>
    <property type="molecule type" value="Genomic_DNA"/>
</dbReference>
<name>A0AAE4CYR4_9ACTN</name>
<dbReference type="InterPro" id="IPR011009">
    <property type="entry name" value="Kinase-like_dom_sf"/>
</dbReference>
<dbReference type="Pfam" id="PF01636">
    <property type="entry name" value="APH"/>
    <property type="match status" value="1"/>
</dbReference>